<dbReference type="EMBL" id="LAZR01033641">
    <property type="protein sequence ID" value="KKL47495.1"/>
    <property type="molecule type" value="Genomic_DNA"/>
</dbReference>
<sequence>SYTNNLQLMTTLIPGEFFGGEAGSYIPVKFGTQHNASANIIANQLLFSGPFIVGLQAASTYKDLTQKNFDKQEADIKEAVAQSYYSILLAEAGRDAFAKNLQTMEKRLEETRAMYETGFLEETDVDQIQIAVSTLKNEHISASQLVEMSYRFLIYRMGYGIDSNIVITETLEGIIAGLTDELLRQEFNVTEHYDYRIVNEQEKLAYLQVKMNKYEYMPTLSAYLNHQQMAMRNSFDFASTGGDWFPATMLGFNLEVPIFASGMRKAKIGQSKIELEKTKNMKQDLSNALELQVQQARIDFRTSYQRFLNERSNMDLAQKIFDRTSIKYKNGMVSSLEMTIATEQLTGAQTGIISAMVELLNSKLALDKSLGNI</sequence>
<keyword evidence="5" id="KW-0472">Membrane</keyword>
<evidence type="ECO:0000313" key="7">
    <source>
        <dbReference type="EMBL" id="KKL47495.1"/>
    </source>
</evidence>
<dbReference type="GO" id="GO:1990281">
    <property type="term" value="C:efflux pump complex"/>
    <property type="evidence" value="ECO:0007669"/>
    <property type="project" value="TreeGrafter"/>
</dbReference>
<evidence type="ECO:0000256" key="1">
    <source>
        <dbReference type="ARBA" id="ARBA00004442"/>
    </source>
</evidence>
<organism evidence="7">
    <name type="scientific">marine sediment metagenome</name>
    <dbReference type="NCBI Taxonomy" id="412755"/>
    <lineage>
        <taxon>unclassified sequences</taxon>
        <taxon>metagenomes</taxon>
        <taxon>ecological metagenomes</taxon>
    </lineage>
</organism>
<evidence type="ECO:0000256" key="2">
    <source>
        <dbReference type="ARBA" id="ARBA00022448"/>
    </source>
</evidence>
<feature type="non-terminal residue" evidence="7">
    <location>
        <position position="1"/>
    </location>
</feature>
<comment type="subcellular location">
    <subcellularLocation>
        <location evidence="1">Cell outer membrane</location>
    </subcellularLocation>
</comment>
<dbReference type="Gene3D" id="1.20.1600.10">
    <property type="entry name" value="Outer membrane efflux proteins (OEP)"/>
    <property type="match status" value="1"/>
</dbReference>
<proteinExistence type="predicted"/>
<accession>A0A0F9ERH1</accession>
<name>A0A0F9ERH1_9ZZZZ</name>
<dbReference type="PANTHER" id="PTHR30026:SF20">
    <property type="entry name" value="OUTER MEMBRANE PROTEIN TOLC"/>
    <property type="match status" value="1"/>
</dbReference>
<dbReference type="GO" id="GO:0009279">
    <property type="term" value="C:cell outer membrane"/>
    <property type="evidence" value="ECO:0007669"/>
    <property type="project" value="UniProtKB-SubCell"/>
</dbReference>
<evidence type="ECO:0000256" key="4">
    <source>
        <dbReference type="ARBA" id="ARBA00022692"/>
    </source>
</evidence>
<keyword evidence="2" id="KW-0813">Transport</keyword>
<dbReference type="SUPFAM" id="SSF56954">
    <property type="entry name" value="Outer membrane efflux proteins (OEP)"/>
    <property type="match status" value="1"/>
</dbReference>
<dbReference type="Pfam" id="PF02321">
    <property type="entry name" value="OEP"/>
    <property type="match status" value="1"/>
</dbReference>
<protein>
    <recommendedName>
        <fullName evidence="8">TolC family protein</fullName>
    </recommendedName>
</protein>
<dbReference type="AlphaFoldDB" id="A0A0F9ERH1"/>
<dbReference type="PANTHER" id="PTHR30026">
    <property type="entry name" value="OUTER MEMBRANE PROTEIN TOLC"/>
    <property type="match status" value="1"/>
</dbReference>
<reference evidence="7" key="1">
    <citation type="journal article" date="2015" name="Nature">
        <title>Complex archaea that bridge the gap between prokaryotes and eukaryotes.</title>
        <authorList>
            <person name="Spang A."/>
            <person name="Saw J.H."/>
            <person name="Jorgensen S.L."/>
            <person name="Zaremba-Niedzwiedzka K."/>
            <person name="Martijn J."/>
            <person name="Lind A.E."/>
            <person name="van Eijk R."/>
            <person name="Schleper C."/>
            <person name="Guy L."/>
            <person name="Ettema T.J."/>
        </authorList>
    </citation>
    <scope>NUCLEOTIDE SEQUENCE</scope>
</reference>
<gene>
    <name evidence="7" type="ORF">LCGC14_2334980</name>
</gene>
<evidence type="ECO:0000256" key="3">
    <source>
        <dbReference type="ARBA" id="ARBA00022452"/>
    </source>
</evidence>
<dbReference type="GO" id="GO:0015288">
    <property type="term" value="F:porin activity"/>
    <property type="evidence" value="ECO:0007669"/>
    <property type="project" value="TreeGrafter"/>
</dbReference>
<evidence type="ECO:0008006" key="8">
    <source>
        <dbReference type="Google" id="ProtNLM"/>
    </source>
</evidence>
<keyword evidence="3" id="KW-1134">Transmembrane beta strand</keyword>
<evidence type="ECO:0000256" key="6">
    <source>
        <dbReference type="ARBA" id="ARBA00023237"/>
    </source>
</evidence>
<evidence type="ECO:0000256" key="5">
    <source>
        <dbReference type="ARBA" id="ARBA00023136"/>
    </source>
</evidence>
<comment type="caution">
    <text evidence="7">The sequence shown here is derived from an EMBL/GenBank/DDBJ whole genome shotgun (WGS) entry which is preliminary data.</text>
</comment>
<dbReference type="InterPro" id="IPR003423">
    <property type="entry name" value="OMP_efflux"/>
</dbReference>
<keyword evidence="6" id="KW-0998">Cell outer membrane</keyword>
<dbReference type="InterPro" id="IPR051906">
    <property type="entry name" value="TolC-like"/>
</dbReference>
<dbReference type="GO" id="GO:0015562">
    <property type="term" value="F:efflux transmembrane transporter activity"/>
    <property type="evidence" value="ECO:0007669"/>
    <property type="project" value="InterPro"/>
</dbReference>
<keyword evidence="4" id="KW-0812">Transmembrane</keyword>